<dbReference type="AlphaFoldDB" id="A0AAV0YT57"/>
<feature type="transmembrane region" description="Helical" evidence="1">
    <location>
        <begin position="236"/>
        <end position="256"/>
    </location>
</feature>
<sequence>MDVIHKFRTRASYHYPGINSDIKKRLTLGFLPSKRTCNLYKKMEIQQRSLCFKKNVQNKTWDSNRISAILPKKGPKSGRNPMSPAETVDHFYTCINEKELQQLDECISKDACFYDYTFINPFQGKKEVMHFLQQLTAGMGQNVKFRVRNICEGDDSTVAAKWHLEWKKEQIPFTRGCSFFQLAKVEENMTIRKAEIFIESVVKPGSIVLTMLKTVTSLFDDFPKATEWFLRRPHSILIWMLKIYNIFVAPFLNPILDGYIKLWSFMIRLISYAFSVAMFISKNIFK</sequence>
<evidence type="ECO:0000313" key="4">
    <source>
        <dbReference type="Proteomes" id="UP001157006"/>
    </source>
</evidence>
<dbReference type="PANTHER" id="PTHR33698">
    <property type="entry name" value="NUCLEAR TRANSPORT FACTOR 2 (NTF2)-LIKE PROTEIN"/>
    <property type="match status" value="1"/>
</dbReference>
<keyword evidence="1" id="KW-1133">Transmembrane helix</keyword>
<evidence type="ECO:0000313" key="3">
    <source>
        <dbReference type="EMBL" id="CAI8589295.1"/>
    </source>
</evidence>
<reference evidence="3 4" key="1">
    <citation type="submission" date="2023-01" db="EMBL/GenBank/DDBJ databases">
        <authorList>
            <person name="Kreplak J."/>
        </authorList>
    </citation>
    <scope>NUCLEOTIDE SEQUENCE [LARGE SCALE GENOMIC DNA]</scope>
</reference>
<feature type="transmembrane region" description="Helical" evidence="1">
    <location>
        <begin position="262"/>
        <end position="280"/>
    </location>
</feature>
<keyword evidence="1" id="KW-0472">Membrane</keyword>
<evidence type="ECO:0000259" key="2">
    <source>
        <dbReference type="Pfam" id="PF12680"/>
    </source>
</evidence>
<dbReference type="InterPro" id="IPR037401">
    <property type="entry name" value="SnoaL-like"/>
</dbReference>
<dbReference type="Pfam" id="PF12680">
    <property type="entry name" value="SnoaL_2"/>
    <property type="match status" value="1"/>
</dbReference>
<dbReference type="PANTHER" id="PTHR33698:SF1">
    <property type="entry name" value="NUCLEAR TRANSPORT FACTOR 2 (NTF2) FAMILY PROTEIN"/>
    <property type="match status" value="1"/>
</dbReference>
<name>A0AAV0YT57_VICFA</name>
<dbReference type="InterPro" id="IPR032710">
    <property type="entry name" value="NTF2-like_dom_sf"/>
</dbReference>
<evidence type="ECO:0000256" key="1">
    <source>
        <dbReference type="SAM" id="Phobius"/>
    </source>
</evidence>
<organism evidence="3 4">
    <name type="scientific">Vicia faba</name>
    <name type="common">Broad bean</name>
    <name type="synonym">Faba vulgaris</name>
    <dbReference type="NCBI Taxonomy" id="3906"/>
    <lineage>
        <taxon>Eukaryota</taxon>
        <taxon>Viridiplantae</taxon>
        <taxon>Streptophyta</taxon>
        <taxon>Embryophyta</taxon>
        <taxon>Tracheophyta</taxon>
        <taxon>Spermatophyta</taxon>
        <taxon>Magnoliopsida</taxon>
        <taxon>eudicotyledons</taxon>
        <taxon>Gunneridae</taxon>
        <taxon>Pentapetalae</taxon>
        <taxon>rosids</taxon>
        <taxon>fabids</taxon>
        <taxon>Fabales</taxon>
        <taxon>Fabaceae</taxon>
        <taxon>Papilionoideae</taxon>
        <taxon>50 kb inversion clade</taxon>
        <taxon>NPAAA clade</taxon>
        <taxon>Hologalegina</taxon>
        <taxon>IRL clade</taxon>
        <taxon>Fabeae</taxon>
        <taxon>Vicia</taxon>
    </lineage>
</organism>
<keyword evidence="1" id="KW-0812">Transmembrane</keyword>
<protein>
    <recommendedName>
        <fullName evidence="2">SnoaL-like domain-containing protein</fullName>
    </recommendedName>
</protein>
<keyword evidence="4" id="KW-1185">Reference proteome</keyword>
<dbReference type="Gene3D" id="3.10.450.50">
    <property type="match status" value="1"/>
</dbReference>
<feature type="domain" description="SnoaL-like" evidence="2">
    <location>
        <begin position="88"/>
        <end position="182"/>
    </location>
</feature>
<dbReference type="SUPFAM" id="SSF54427">
    <property type="entry name" value="NTF2-like"/>
    <property type="match status" value="1"/>
</dbReference>
<proteinExistence type="predicted"/>
<accession>A0AAV0YT57</accession>
<dbReference type="EMBL" id="OX451736">
    <property type="protein sequence ID" value="CAI8589295.1"/>
    <property type="molecule type" value="Genomic_DNA"/>
</dbReference>
<dbReference type="Proteomes" id="UP001157006">
    <property type="component" value="Chromosome 1L"/>
</dbReference>
<gene>
    <name evidence="3" type="ORF">VFH_I387000</name>
</gene>